<feature type="chain" id="PRO_5047511286" evidence="2">
    <location>
        <begin position="33"/>
        <end position="371"/>
    </location>
</feature>
<keyword evidence="1 4" id="KW-0378">Hydrolase</keyword>
<dbReference type="InterPro" id="IPR000073">
    <property type="entry name" value="AB_hydrolase_1"/>
</dbReference>
<reference evidence="4 5" key="1">
    <citation type="submission" date="2021-12" db="EMBL/GenBank/DDBJ databases">
        <title>Discovery of the Pendulisporaceae a myxobacterial family with distinct sporulation behavior and unique specialized metabolism.</title>
        <authorList>
            <person name="Garcia R."/>
            <person name="Popoff A."/>
            <person name="Bader C.D."/>
            <person name="Loehr J."/>
            <person name="Walesch S."/>
            <person name="Walt C."/>
            <person name="Boldt J."/>
            <person name="Bunk B."/>
            <person name="Haeckl F.J.F.P.J."/>
            <person name="Gunesch A.P."/>
            <person name="Birkelbach J."/>
            <person name="Nuebel U."/>
            <person name="Pietschmann T."/>
            <person name="Bach T."/>
            <person name="Mueller R."/>
        </authorList>
    </citation>
    <scope>NUCLEOTIDE SEQUENCE [LARGE SCALE GENOMIC DNA]</scope>
    <source>
        <strain evidence="4 5">MSr11954</strain>
    </source>
</reference>
<evidence type="ECO:0000259" key="3">
    <source>
        <dbReference type="Pfam" id="PF12697"/>
    </source>
</evidence>
<dbReference type="InterPro" id="IPR029058">
    <property type="entry name" value="AB_hydrolase_fold"/>
</dbReference>
<protein>
    <submittedName>
        <fullName evidence="4">Alpha/beta hydrolase</fullName>
    </submittedName>
</protein>
<keyword evidence="5" id="KW-1185">Reference proteome</keyword>
<dbReference type="PROSITE" id="PS51257">
    <property type="entry name" value="PROKAR_LIPOPROTEIN"/>
    <property type="match status" value="1"/>
</dbReference>
<dbReference type="PRINTS" id="PR00111">
    <property type="entry name" value="ABHYDROLASE"/>
</dbReference>
<dbReference type="Gene3D" id="3.40.50.1820">
    <property type="entry name" value="alpha/beta hydrolase"/>
    <property type="match status" value="1"/>
</dbReference>
<accession>A0ABZ2M7R5</accession>
<dbReference type="InterPro" id="IPR050266">
    <property type="entry name" value="AB_hydrolase_sf"/>
</dbReference>
<evidence type="ECO:0000256" key="2">
    <source>
        <dbReference type="SAM" id="SignalP"/>
    </source>
</evidence>
<organism evidence="4 5">
    <name type="scientific">Pendulispora albinea</name>
    <dbReference type="NCBI Taxonomy" id="2741071"/>
    <lineage>
        <taxon>Bacteria</taxon>
        <taxon>Pseudomonadati</taxon>
        <taxon>Myxococcota</taxon>
        <taxon>Myxococcia</taxon>
        <taxon>Myxococcales</taxon>
        <taxon>Sorangiineae</taxon>
        <taxon>Pendulisporaceae</taxon>
        <taxon>Pendulispora</taxon>
    </lineage>
</organism>
<dbReference type="EMBL" id="CP089984">
    <property type="protein sequence ID" value="WXB18546.1"/>
    <property type="molecule type" value="Genomic_DNA"/>
</dbReference>
<dbReference type="PANTHER" id="PTHR43798">
    <property type="entry name" value="MONOACYLGLYCEROL LIPASE"/>
    <property type="match status" value="1"/>
</dbReference>
<proteinExistence type="predicted"/>
<dbReference type="RefSeq" id="WP_394828177.1">
    <property type="nucleotide sequence ID" value="NZ_CP089984.1"/>
</dbReference>
<evidence type="ECO:0000313" key="5">
    <source>
        <dbReference type="Proteomes" id="UP001370348"/>
    </source>
</evidence>
<feature type="signal peptide" evidence="2">
    <location>
        <begin position="1"/>
        <end position="32"/>
    </location>
</feature>
<dbReference type="Pfam" id="PF12697">
    <property type="entry name" value="Abhydrolase_6"/>
    <property type="match status" value="1"/>
</dbReference>
<keyword evidence="2" id="KW-0732">Signal</keyword>
<evidence type="ECO:0000313" key="4">
    <source>
        <dbReference type="EMBL" id="WXB18546.1"/>
    </source>
</evidence>
<feature type="domain" description="AB hydrolase-1" evidence="3">
    <location>
        <begin position="115"/>
        <end position="344"/>
    </location>
</feature>
<gene>
    <name evidence="4" type="ORF">LZC94_15055</name>
</gene>
<dbReference type="GO" id="GO:0016787">
    <property type="term" value="F:hydrolase activity"/>
    <property type="evidence" value="ECO:0007669"/>
    <property type="project" value="UniProtKB-KW"/>
</dbReference>
<evidence type="ECO:0000256" key="1">
    <source>
        <dbReference type="ARBA" id="ARBA00022801"/>
    </source>
</evidence>
<dbReference type="PANTHER" id="PTHR43798:SF31">
    <property type="entry name" value="AB HYDROLASE SUPERFAMILY PROTEIN YCLE"/>
    <property type="match status" value="1"/>
</dbReference>
<dbReference type="Proteomes" id="UP001370348">
    <property type="component" value="Chromosome"/>
</dbReference>
<dbReference type="SUPFAM" id="SSF53474">
    <property type="entry name" value="alpha/beta-Hydrolases"/>
    <property type="match status" value="1"/>
</dbReference>
<sequence length="371" mass="38713">MLSVRMAHARPRPWFFIALALSALACAHPEGAASPAAPPAAATGASASFASSASSASSAPSASLASATVGDAGAPATGARDALPATLPYTPSTVRTPDGLTIAVQTWGHSKGTPIVFVHGLAQSHLSWGRQTSSELARDFRLVTYDLRGHGDSDKPLGAAYYEEGRRWGDELSAVLDALGPSRPVVVGWSLGGGVIVNYLAAHGDGRLSGIVFVDAVTRADRAELPGVPPIGSPDLATRVAAGRRFLLDCFAVPPAGEAFETMLAYNAQVPRHVLATTFRSFLEGTDPALAATRVPVLLVHGTEDKLVKVGMSEKTAALVPGARLSRYERTGHAPFYEQAGRFNSEIAAFMRKVETERGPTTPPRVSSSNP</sequence>
<name>A0ABZ2M7R5_9BACT</name>